<evidence type="ECO:0000256" key="11">
    <source>
        <dbReference type="ARBA" id="ARBA00042700"/>
    </source>
</evidence>
<dbReference type="GO" id="GO:0003723">
    <property type="term" value="F:RNA binding"/>
    <property type="evidence" value="ECO:0007669"/>
    <property type="project" value="InterPro"/>
</dbReference>
<keyword evidence="3" id="KW-0496">Mitochondrion</keyword>
<evidence type="ECO:0000256" key="2">
    <source>
        <dbReference type="ARBA" id="ARBA00010876"/>
    </source>
</evidence>
<dbReference type="CDD" id="cd02869">
    <property type="entry name" value="PseudoU_synth_RluA_like"/>
    <property type="match status" value="1"/>
</dbReference>
<evidence type="ECO:0000256" key="10">
    <source>
        <dbReference type="ARBA" id="ARBA00041978"/>
    </source>
</evidence>
<reference evidence="13 14" key="1">
    <citation type="submission" date="2019-07" db="EMBL/GenBank/DDBJ databases">
        <title>Rhodotorula toruloides NBRC10032 genome sequencing.</title>
        <authorList>
            <person name="Shida Y."/>
            <person name="Takaku H."/>
            <person name="Ogasawara W."/>
            <person name="Mori K."/>
        </authorList>
    </citation>
    <scope>NUCLEOTIDE SEQUENCE [LARGE SCALE GENOMIC DNA]</scope>
    <source>
        <strain evidence="13 14">NBRC10032</strain>
    </source>
</reference>
<dbReference type="OrthoDB" id="428658at2759"/>
<evidence type="ECO:0000256" key="3">
    <source>
        <dbReference type="ARBA" id="ARBA00023128"/>
    </source>
</evidence>
<dbReference type="Proteomes" id="UP000321518">
    <property type="component" value="Unassembled WGS sequence"/>
</dbReference>
<dbReference type="EC" id="5.4.99.43" evidence="7"/>
<evidence type="ECO:0000256" key="9">
    <source>
        <dbReference type="ARBA" id="ARBA00041561"/>
    </source>
</evidence>
<proteinExistence type="inferred from homology"/>
<dbReference type="PANTHER" id="PTHR21600">
    <property type="entry name" value="MITOCHONDRIAL RNA PSEUDOURIDINE SYNTHASE"/>
    <property type="match status" value="1"/>
</dbReference>
<dbReference type="GO" id="GO:0005739">
    <property type="term" value="C:mitochondrion"/>
    <property type="evidence" value="ECO:0007669"/>
    <property type="project" value="UniProtKB-SubCell"/>
</dbReference>
<comment type="function">
    <text evidence="6">Pseudouridylate synthase responsible for the pseudouridine-2819 formation in mitochondrial 21S rRNA. May modulate the efficiency or the fidelity of the mitochondrial translation machinery.</text>
</comment>
<dbReference type="Pfam" id="PF00849">
    <property type="entry name" value="PseudoU_synth_2"/>
    <property type="match status" value="1"/>
</dbReference>
<name>A0A511KAJ7_RHOTO</name>
<comment type="catalytic activity">
    <reaction evidence="5">
        <text>uridine(2819) in 21S rRNA = pseudouridine(2819) in 21S rRNA</text>
        <dbReference type="Rhea" id="RHEA:42556"/>
        <dbReference type="Rhea" id="RHEA-COMP:10113"/>
        <dbReference type="Rhea" id="RHEA-COMP:10114"/>
        <dbReference type="ChEBI" id="CHEBI:65314"/>
        <dbReference type="ChEBI" id="CHEBI:65315"/>
        <dbReference type="EC" id="5.4.99.43"/>
    </reaction>
</comment>
<dbReference type="PROSITE" id="PS01129">
    <property type="entry name" value="PSI_RLU"/>
    <property type="match status" value="1"/>
</dbReference>
<evidence type="ECO:0000256" key="4">
    <source>
        <dbReference type="ARBA" id="ARBA00023235"/>
    </source>
</evidence>
<accession>A0A511KAJ7</accession>
<dbReference type="SUPFAM" id="SSF55120">
    <property type="entry name" value="Pseudouridine synthase"/>
    <property type="match status" value="1"/>
</dbReference>
<sequence length="283" mass="31649">MAGLMQTTSKRALVKSLPLELRRHLSRPAIARLETVPETPLVPRIVYEDDRHLVLNKPSNAALQGQHGSPARQRWDGLLDALKARPESPALHAVHRLDKAVTGALLLAKSPTIAARLVQQLQRHEIKKTYLAVVHGQLRPGFEGDIRNHLRKDLERVRVCGETEGLEAHTQWQCISVSSRFSLLRLNPTTGRKHQLRIHCADVLRAPVVGDFKLAPSAPHGEALDELMIPMDQVLLHSASLSFYAWSKETGRRATITATAPPSADFQRFCKAHRLRIPEEMLV</sequence>
<comment type="caution">
    <text evidence="13">The sequence shown here is derived from an EMBL/GenBank/DDBJ whole genome shotgun (WGS) entry which is preliminary data.</text>
</comment>
<gene>
    <name evidence="13" type="ORF">Rt10032_c01g0491</name>
</gene>
<dbReference type="InterPro" id="IPR006224">
    <property type="entry name" value="PsdUridine_synth_RluA-like_CS"/>
</dbReference>
<dbReference type="InterPro" id="IPR020103">
    <property type="entry name" value="PsdUridine_synth_cat_dom_sf"/>
</dbReference>
<evidence type="ECO:0000313" key="13">
    <source>
        <dbReference type="EMBL" id="GEM06474.1"/>
    </source>
</evidence>
<comment type="subcellular location">
    <subcellularLocation>
        <location evidence="1">Mitochondrion</location>
    </subcellularLocation>
</comment>
<dbReference type="GO" id="GO:0000455">
    <property type="term" value="P:enzyme-directed rRNA pseudouridine synthesis"/>
    <property type="evidence" value="ECO:0007669"/>
    <property type="project" value="TreeGrafter"/>
</dbReference>
<dbReference type="PANTHER" id="PTHR21600:SF81">
    <property type="entry name" value="21S RRNA PSEUDOURIDINE(2819) SYNTHASE"/>
    <property type="match status" value="1"/>
</dbReference>
<dbReference type="Gene3D" id="3.30.2350.10">
    <property type="entry name" value="Pseudouridine synthase"/>
    <property type="match status" value="1"/>
</dbReference>
<evidence type="ECO:0000256" key="8">
    <source>
        <dbReference type="ARBA" id="ARBA00040626"/>
    </source>
</evidence>
<feature type="domain" description="Pseudouridine synthase RsuA/RluA-like" evidence="12">
    <location>
        <begin position="52"/>
        <end position="201"/>
    </location>
</feature>
<evidence type="ECO:0000256" key="1">
    <source>
        <dbReference type="ARBA" id="ARBA00004173"/>
    </source>
</evidence>
<comment type="similarity">
    <text evidence="2">Belongs to the pseudouridine synthase RluA family.</text>
</comment>
<organism evidence="13 14">
    <name type="scientific">Rhodotorula toruloides</name>
    <name type="common">Yeast</name>
    <name type="synonym">Rhodosporidium toruloides</name>
    <dbReference type="NCBI Taxonomy" id="5286"/>
    <lineage>
        <taxon>Eukaryota</taxon>
        <taxon>Fungi</taxon>
        <taxon>Dikarya</taxon>
        <taxon>Basidiomycota</taxon>
        <taxon>Pucciniomycotina</taxon>
        <taxon>Microbotryomycetes</taxon>
        <taxon>Sporidiobolales</taxon>
        <taxon>Sporidiobolaceae</taxon>
        <taxon>Rhodotorula</taxon>
    </lineage>
</organism>
<evidence type="ECO:0000256" key="5">
    <source>
        <dbReference type="ARBA" id="ARBA00036927"/>
    </source>
</evidence>
<evidence type="ECO:0000256" key="7">
    <source>
        <dbReference type="ARBA" id="ARBA00038947"/>
    </source>
</evidence>
<evidence type="ECO:0000259" key="12">
    <source>
        <dbReference type="Pfam" id="PF00849"/>
    </source>
</evidence>
<dbReference type="EMBL" id="BJWK01000001">
    <property type="protein sequence ID" value="GEM06474.1"/>
    <property type="molecule type" value="Genomic_DNA"/>
</dbReference>
<evidence type="ECO:0000313" key="14">
    <source>
        <dbReference type="Proteomes" id="UP000321518"/>
    </source>
</evidence>
<dbReference type="InterPro" id="IPR006145">
    <property type="entry name" value="PsdUridine_synth_RsuA/RluA"/>
</dbReference>
<protein>
    <recommendedName>
        <fullName evidence="8">21S rRNA pseudouridine(2819) synthase</fullName>
        <ecNumber evidence="7">5.4.99.43</ecNumber>
    </recommendedName>
    <alternativeName>
        <fullName evidence="10">Pseudouridine synthase 5</fullName>
    </alternativeName>
    <alternativeName>
        <fullName evidence="9">Pseudouridylate synthase PUS5</fullName>
    </alternativeName>
    <alternativeName>
        <fullName evidence="11">Uracil hydrolyase PUS5</fullName>
    </alternativeName>
</protein>
<dbReference type="GO" id="GO:0160143">
    <property type="term" value="F:21S rRNA pseudouridine(2819) synthase activity"/>
    <property type="evidence" value="ECO:0007669"/>
    <property type="project" value="UniProtKB-EC"/>
</dbReference>
<dbReference type="InterPro" id="IPR050188">
    <property type="entry name" value="RluA_PseudoU_synthase"/>
</dbReference>
<dbReference type="AlphaFoldDB" id="A0A511KAJ7"/>
<evidence type="ECO:0000256" key="6">
    <source>
        <dbReference type="ARBA" id="ARBA00037513"/>
    </source>
</evidence>
<keyword evidence="4" id="KW-0413">Isomerase</keyword>